<sequence length="64" mass="6987">MPREEMAEAGPTSRGSPTIFPPSVIQVRAIKILGRENMGLRQLRNEGSGFDGRPPVDACYGRIC</sequence>
<feature type="region of interest" description="Disordered" evidence="1">
    <location>
        <begin position="1"/>
        <end position="20"/>
    </location>
</feature>
<dbReference type="EMBL" id="KV891494">
    <property type="protein sequence ID" value="OON23752.1"/>
    <property type="molecule type" value="Genomic_DNA"/>
</dbReference>
<name>A0A1S8XAP3_OPIVI</name>
<protein>
    <submittedName>
        <fullName evidence="2">Uncharacterized protein</fullName>
    </submittedName>
</protein>
<proteinExistence type="predicted"/>
<evidence type="ECO:0000256" key="1">
    <source>
        <dbReference type="SAM" id="MobiDB-lite"/>
    </source>
</evidence>
<organism evidence="2 3">
    <name type="scientific">Opisthorchis viverrini</name>
    <name type="common">Southeast Asian liver fluke</name>
    <dbReference type="NCBI Taxonomy" id="6198"/>
    <lineage>
        <taxon>Eukaryota</taxon>
        <taxon>Metazoa</taxon>
        <taxon>Spiralia</taxon>
        <taxon>Lophotrochozoa</taxon>
        <taxon>Platyhelminthes</taxon>
        <taxon>Trematoda</taxon>
        <taxon>Digenea</taxon>
        <taxon>Opisthorchiida</taxon>
        <taxon>Opisthorchiata</taxon>
        <taxon>Opisthorchiidae</taxon>
        <taxon>Opisthorchis</taxon>
    </lineage>
</organism>
<keyword evidence="3" id="KW-1185">Reference proteome</keyword>
<evidence type="ECO:0000313" key="3">
    <source>
        <dbReference type="Proteomes" id="UP000243686"/>
    </source>
</evidence>
<gene>
    <name evidence="2" type="ORF">X801_00332</name>
</gene>
<dbReference type="AlphaFoldDB" id="A0A1S8XAP3"/>
<accession>A0A1S8XAP3</accession>
<dbReference type="Proteomes" id="UP000243686">
    <property type="component" value="Unassembled WGS sequence"/>
</dbReference>
<evidence type="ECO:0000313" key="2">
    <source>
        <dbReference type="EMBL" id="OON23752.1"/>
    </source>
</evidence>
<reference evidence="2 3" key="1">
    <citation type="submission" date="2015-03" db="EMBL/GenBank/DDBJ databases">
        <title>Draft genome of the nematode, Opisthorchis viverrini.</title>
        <authorList>
            <person name="Mitreva M."/>
        </authorList>
    </citation>
    <scope>NUCLEOTIDE SEQUENCE [LARGE SCALE GENOMIC DNA]</scope>
    <source>
        <strain evidence="2">Khon Kaen</strain>
    </source>
</reference>